<keyword evidence="2" id="KW-0012">Acyltransferase</keyword>
<dbReference type="RefSeq" id="WP_020688232.1">
    <property type="nucleotide sequence ID" value="NZ_AP026912.1"/>
</dbReference>
<sequence length="141" mass="15844">MKIVHYDTVIDLARCFALMQELRSKLTNEKQFIAQVQRQQAQGYRLAGLEQDGKTMALAGYRLLENFIHGQFCYVDDLVTVNEARGQGMGATLLNHLAVIAREYGCGQMVLDTAISNSGAQAFYQRVGYTALGLHYYRDLT</sequence>
<dbReference type="PANTHER" id="PTHR43877">
    <property type="entry name" value="AMINOALKYLPHOSPHONATE N-ACETYLTRANSFERASE-RELATED-RELATED"/>
    <property type="match status" value="1"/>
</dbReference>
<proteinExistence type="predicted"/>
<name>A0A486MYM0_KLEPN</name>
<organism evidence="4">
    <name type="scientific">Klebsiella pneumoniae</name>
    <dbReference type="NCBI Taxonomy" id="573"/>
    <lineage>
        <taxon>Bacteria</taxon>
        <taxon>Pseudomonadati</taxon>
        <taxon>Pseudomonadota</taxon>
        <taxon>Gammaproteobacteria</taxon>
        <taxon>Enterobacterales</taxon>
        <taxon>Enterobacteriaceae</taxon>
        <taxon>Klebsiella/Raoultella group</taxon>
        <taxon>Klebsiella</taxon>
        <taxon>Klebsiella pneumoniae complex</taxon>
    </lineage>
</organism>
<dbReference type="PANTHER" id="PTHR43877:SF2">
    <property type="entry name" value="AMINOALKYLPHOSPHONATE N-ACETYLTRANSFERASE-RELATED"/>
    <property type="match status" value="1"/>
</dbReference>
<evidence type="ECO:0000259" key="3">
    <source>
        <dbReference type="PROSITE" id="PS51186"/>
    </source>
</evidence>
<keyword evidence="1 4" id="KW-0808">Transferase</keyword>
<dbReference type="PROSITE" id="PS51186">
    <property type="entry name" value="GNAT"/>
    <property type="match status" value="1"/>
</dbReference>
<dbReference type="Pfam" id="PF00583">
    <property type="entry name" value="Acetyltransf_1"/>
    <property type="match status" value="1"/>
</dbReference>
<accession>A0A486MYM0</accession>
<reference evidence="4" key="1">
    <citation type="submission" date="2019-03" db="EMBL/GenBank/DDBJ databases">
        <authorList>
            <consortium name="Pathogen Informatics"/>
        </authorList>
    </citation>
    <scope>NUCLEOTIDE SEQUENCE</scope>
    <source>
        <strain evidence="4">5012STDY7626445</strain>
    </source>
</reference>
<gene>
    <name evidence="4" type="ORF">SAMEA4873647_00591</name>
</gene>
<dbReference type="InterPro" id="IPR000182">
    <property type="entry name" value="GNAT_dom"/>
</dbReference>
<dbReference type="InterPro" id="IPR050832">
    <property type="entry name" value="Bact_Acetyltransf"/>
</dbReference>
<dbReference type="GO" id="GO:0016747">
    <property type="term" value="F:acyltransferase activity, transferring groups other than amino-acyl groups"/>
    <property type="evidence" value="ECO:0007669"/>
    <property type="project" value="InterPro"/>
</dbReference>
<dbReference type="Gene3D" id="3.40.630.30">
    <property type="match status" value="1"/>
</dbReference>
<protein>
    <submittedName>
        <fullName evidence="4">Aminoalkylphosphonic acid N-acetyltransferase</fullName>
    </submittedName>
</protein>
<evidence type="ECO:0000313" key="4">
    <source>
        <dbReference type="EMBL" id="VGL42945.1"/>
    </source>
</evidence>
<dbReference type="CDD" id="cd04301">
    <property type="entry name" value="NAT_SF"/>
    <property type="match status" value="1"/>
</dbReference>
<feature type="domain" description="N-acetyltransferase" evidence="3">
    <location>
        <begin position="1"/>
        <end position="141"/>
    </location>
</feature>
<evidence type="ECO:0000256" key="1">
    <source>
        <dbReference type="ARBA" id="ARBA00022679"/>
    </source>
</evidence>
<dbReference type="AlphaFoldDB" id="A0A486MYM0"/>
<dbReference type="InterPro" id="IPR016181">
    <property type="entry name" value="Acyl_CoA_acyltransferase"/>
</dbReference>
<dbReference type="EMBL" id="CAAHCR010000001">
    <property type="protein sequence ID" value="VGL42945.1"/>
    <property type="molecule type" value="Genomic_DNA"/>
</dbReference>
<evidence type="ECO:0000256" key="2">
    <source>
        <dbReference type="ARBA" id="ARBA00023315"/>
    </source>
</evidence>
<dbReference type="SUPFAM" id="SSF55729">
    <property type="entry name" value="Acyl-CoA N-acyltransferases (Nat)"/>
    <property type="match status" value="1"/>
</dbReference>